<dbReference type="AlphaFoldDB" id="A0A0K6HVX8"/>
<dbReference type="OrthoDB" id="652634at2"/>
<dbReference type="Pfam" id="PF20408">
    <property type="entry name" value="Abhydrolase_11"/>
    <property type="match status" value="1"/>
</dbReference>
<keyword evidence="2" id="KW-0378">Hydrolase</keyword>
<evidence type="ECO:0000313" key="2">
    <source>
        <dbReference type="EMBL" id="CUA95182.1"/>
    </source>
</evidence>
<dbReference type="InterPro" id="IPR029058">
    <property type="entry name" value="AB_hydrolase_fold"/>
</dbReference>
<name>A0A0K6HVX8_9HYPH</name>
<dbReference type="EMBL" id="CYHE01000003">
    <property type="protein sequence ID" value="CUA95182.1"/>
    <property type="molecule type" value="Genomic_DNA"/>
</dbReference>
<dbReference type="Gene3D" id="3.40.50.1820">
    <property type="entry name" value="alpha/beta hydrolase"/>
    <property type="match status" value="1"/>
</dbReference>
<dbReference type="InterPro" id="IPR046879">
    <property type="entry name" value="KANL3/Tex30_Abhydrolase"/>
</dbReference>
<dbReference type="PANTHER" id="PTHR13136">
    <property type="entry name" value="TESTIS DEVELOPMENT PROTEIN PRTD"/>
    <property type="match status" value="1"/>
</dbReference>
<evidence type="ECO:0000313" key="3">
    <source>
        <dbReference type="Proteomes" id="UP000183900"/>
    </source>
</evidence>
<accession>A0A0K6HVX8</accession>
<dbReference type="InterPro" id="IPR026555">
    <property type="entry name" value="NSL3/Tex30"/>
</dbReference>
<proteinExistence type="predicted"/>
<gene>
    <name evidence="2" type="ORF">Ga0061067_103467</name>
</gene>
<dbReference type="RefSeq" id="WP_055455213.1">
    <property type="nucleotide sequence ID" value="NZ_CYHE01000003.1"/>
</dbReference>
<reference evidence="3" key="1">
    <citation type="submission" date="2015-08" db="EMBL/GenBank/DDBJ databases">
        <authorList>
            <person name="Varghese N."/>
        </authorList>
    </citation>
    <scope>NUCLEOTIDE SEQUENCE [LARGE SCALE GENOMIC DNA]</scope>
    <source>
        <strain evidence="3">DSM 23407</strain>
    </source>
</reference>
<protein>
    <submittedName>
        <fullName evidence="2">Predicted hydrolase of the alpha/beta-hydrolase fold</fullName>
    </submittedName>
</protein>
<keyword evidence="3" id="KW-1185">Reference proteome</keyword>
<dbReference type="SUPFAM" id="SSF53474">
    <property type="entry name" value="alpha/beta-Hydrolases"/>
    <property type="match status" value="1"/>
</dbReference>
<sequence>MTEFLWTRPEGTPDATLLLAHGAGAPMDSAIMNRLATALAAEGIAVVRFEFPYMAARRTTAKKAPPPKAELLVGAYQKAMQALMGEVEGPFLIGGKSMGGRVAAMLTAGASLPGRVKGVVCIGYPFHPQGKSDVWRLEPLEQARRPIFIAQGERDPFGSQAELEDVTLPGTCEILFLEDGNHDLGPRGQSPATWDSNITATAKAVAEFARKVLAA</sequence>
<dbReference type="Proteomes" id="UP000183900">
    <property type="component" value="Unassembled WGS sequence"/>
</dbReference>
<dbReference type="PANTHER" id="PTHR13136:SF11">
    <property type="entry name" value="TESTIS-EXPRESSED PROTEIN 30"/>
    <property type="match status" value="1"/>
</dbReference>
<feature type="domain" description="KANL3/Tex30 alpha/beta hydrolase-like" evidence="1">
    <location>
        <begin position="14"/>
        <end position="209"/>
    </location>
</feature>
<organism evidence="2 3">
    <name type="scientific">Pannonibacter indicus</name>
    <dbReference type="NCBI Taxonomy" id="466044"/>
    <lineage>
        <taxon>Bacteria</taxon>
        <taxon>Pseudomonadati</taxon>
        <taxon>Pseudomonadota</taxon>
        <taxon>Alphaproteobacteria</taxon>
        <taxon>Hyphomicrobiales</taxon>
        <taxon>Stappiaceae</taxon>
        <taxon>Pannonibacter</taxon>
    </lineage>
</organism>
<dbReference type="GO" id="GO:0016787">
    <property type="term" value="F:hydrolase activity"/>
    <property type="evidence" value="ECO:0007669"/>
    <property type="project" value="UniProtKB-KW"/>
</dbReference>
<evidence type="ECO:0000259" key="1">
    <source>
        <dbReference type="Pfam" id="PF20408"/>
    </source>
</evidence>